<proteinExistence type="predicted"/>
<organism evidence="1">
    <name type="scientific">marine sediment metagenome</name>
    <dbReference type="NCBI Taxonomy" id="412755"/>
    <lineage>
        <taxon>unclassified sequences</taxon>
        <taxon>metagenomes</taxon>
        <taxon>ecological metagenomes</taxon>
    </lineage>
</organism>
<comment type="caution">
    <text evidence="1">The sequence shown here is derived from an EMBL/GenBank/DDBJ whole genome shotgun (WGS) entry which is preliminary data.</text>
</comment>
<name>A0A0F9PDJ1_9ZZZZ</name>
<protein>
    <submittedName>
        <fullName evidence="1">Uncharacterized protein</fullName>
    </submittedName>
</protein>
<sequence>MIEFCPECGNMLRKKSCACGYNNQKTNDKKVLLSQIWDPPSPNIIYCRITATSFEKLKSMLSKGVQLEKLKEIKKKVKNHLYSCCNCVYYHEDIFHCKLKNKYLKKDSICKRFEPFENI</sequence>
<accession>A0A0F9PDJ1</accession>
<dbReference type="AlphaFoldDB" id="A0A0F9PDJ1"/>
<gene>
    <name evidence="1" type="ORF">LCGC14_0913920</name>
</gene>
<reference evidence="1" key="1">
    <citation type="journal article" date="2015" name="Nature">
        <title>Complex archaea that bridge the gap between prokaryotes and eukaryotes.</title>
        <authorList>
            <person name="Spang A."/>
            <person name="Saw J.H."/>
            <person name="Jorgensen S.L."/>
            <person name="Zaremba-Niedzwiedzka K."/>
            <person name="Martijn J."/>
            <person name="Lind A.E."/>
            <person name="van Eijk R."/>
            <person name="Schleper C."/>
            <person name="Guy L."/>
            <person name="Ettema T.J."/>
        </authorList>
    </citation>
    <scope>NUCLEOTIDE SEQUENCE</scope>
</reference>
<dbReference type="EMBL" id="LAZR01003050">
    <property type="protein sequence ID" value="KKN22552.1"/>
    <property type="molecule type" value="Genomic_DNA"/>
</dbReference>
<evidence type="ECO:0000313" key="1">
    <source>
        <dbReference type="EMBL" id="KKN22552.1"/>
    </source>
</evidence>